<dbReference type="SUPFAM" id="SSF56112">
    <property type="entry name" value="Protein kinase-like (PK-like)"/>
    <property type="match status" value="1"/>
</dbReference>
<proteinExistence type="predicted"/>
<dbReference type="InterPro" id="IPR011009">
    <property type="entry name" value="Kinase-like_dom_sf"/>
</dbReference>
<dbReference type="Pfam" id="PF02958">
    <property type="entry name" value="EcKL"/>
    <property type="match status" value="1"/>
</dbReference>
<protein>
    <recommendedName>
        <fullName evidence="3">Aminoglycoside phosphotransferase domain-containing protein</fullName>
    </recommendedName>
</protein>
<keyword evidence="2" id="KW-1185">Reference proteome</keyword>
<dbReference type="InterPro" id="IPR004119">
    <property type="entry name" value="EcKL"/>
</dbReference>
<sequence length="159" mass="17521">MTWFRKARPCTADVRGVRRDLAALFVIAHGGYRLGNMLFVTEPSAPALTVVDWQTVCLGPPGLDVAVFLASSVDIETRRSMERYLIENYVDRLAQAGVRCSGYGLAWGSYRRASLSPLLLSVFTSVALERTERGDAMWLQLLQGAAQLVTDAEAVRVLD</sequence>
<comment type="caution">
    <text evidence="1">The sequence shown here is derived from an EMBL/GenBank/DDBJ whole genome shotgun (WGS) entry which is preliminary data.</text>
</comment>
<dbReference type="Gene3D" id="3.90.1200.10">
    <property type="match status" value="1"/>
</dbReference>
<organism evidence="1 2">
    <name type="scientific">Streptomyces mutabilis</name>
    <dbReference type="NCBI Taxonomy" id="67332"/>
    <lineage>
        <taxon>Bacteria</taxon>
        <taxon>Bacillati</taxon>
        <taxon>Actinomycetota</taxon>
        <taxon>Actinomycetes</taxon>
        <taxon>Kitasatosporales</taxon>
        <taxon>Streptomycetaceae</taxon>
        <taxon>Streptomyces</taxon>
    </lineage>
</organism>
<reference evidence="1 2" key="1">
    <citation type="submission" date="2014-05" db="EMBL/GenBank/DDBJ databases">
        <title>Complete genome sequence of the Streptomyces mutabilis TRM45540.</title>
        <authorList>
            <person name="Luo X."/>
            <person name="Zhang L."/>
        </authorList>
    </citation>
    <scope>NUCLEOTIDE SEQUENCE [LARGE SCALE GENOMIC DNA]</scope>
    <source>
        <strain evidence="1 2">TRM45540</strain>
    </source>
</reference>
<dbReference type="HOGENOM" id="CLU_1659769_0_0_11"/>
<evidence type="ECO:0008006" key="3">
    <source>
        <dbReference type="Google" id="ProtNLM"/>
    </source>
</evidence>
<accession>A0A086N8I2</accession>
<evidence type="ECO:0000313" key="2">
    <source>
        <dbReference type="Proteomes" id="UP000029095"/>
    </source>
</evidence>
<gene>
    <name evidence="1" type="ORF">FM21_15935</name>
</gene>
<dbReference type="EMBL" id="JNFQ01000001">
    <property type="protein sequence ID" value="KFG77450.1"/>
    <property type="molecule type" value="Genomic_DNA"/>
</dbReference>
<dbReference type="RefSeq" id="WP_052412143.1">
    <property type="nucleotide sequence ID" value="NZ_KN039946.1"/>
</dbReference>
<dbReference type="STRING" id="1915400.FM21_15935"/>
<dbReference type="Proteomes" id="UP000029095">
    <property type="component" value="Unassembled WGS sequence"/>
</dbReference>
<evidence type="ECO:0000313" key="1">
    <source>
        <dbReference type="EMBL" id="KFG77450.1"/>
    </source>
</evidence>
<dbReference type="AlphaFoldDB" id="A0A086N8I2"/>
<name>A0A086N8I2_9ACTN</name>